<sequence length="125" mass="14927">MKWLLLVFTWWNRETIGTRFWTWRFGQRVGEDERGNVYYQTADGKRRWVVYSGYAEASMIPPGWHGWMHHRVDVAPSQETYKARDWQKPHIENLTGTPNAYRPKGSLLNQTKRPRVTGDYDAWQP</sequence>
<dbReference type="GO" id="GO:0045271">
    <property type="term" value="C:respiratory chain complex I"/>
    <property type="evidence" value="ECO:0007669"/>
    <property type="project" value="InterPro"/>
</dbReference>
<organism evidence="2 3">
    <name type="scientific">Plantimonas leprariae</name>
    <dbReference type="NCBI Taxonomy" id="2615207"/>
    <lineage>
        <taxon>Bacteria</taxon>
        <taxon>Pseudomonadati</taxon>
        <taxon>Pseudomonadota</taxon>
        <taxon>Alphaproteobacteria</taxon>
        <taxon>Hyphomicrobiales</taxon>
        <taxon>Aurantimonadaceae</taxon>
        <taxon>Plantimonas</taxon>
    </lineage>
</organism>
<dbReference type="AlphaFoldDB" id="A0A7V7U1D3"/>
<dbReference type="RefSeq" id="WP_150968087.1">
    <property type="nucleotide sequence ID" value="NZ_VZDO01000002.1"/>
</dbReference>
<feature type="region of interest" description="Disordered" evidence="1">
    <location>
        <begin position="91"/>
        <end position="125"/>
    </location>
</feature>
<dbReference type="Pfam" id="PF05071">
    <property type="entry name" value="NDUFA12"/>
    <property type="match status" value="1"/>
</dbReference>
<dbReference type="GO" id="GO:0006979">
    <property type="term" value="P:response to oxidative stress"/>
    <property type="evidence" value="ECO:0007669"/>
    <property type="project" value="TreeGrafter"/>
</dbReference>
<gene>
    <name evidence="2" type="ORF">F6X38_03110</name>
</gene>
<dbReference type="Proteomes" id="UP000432089">
    <property type="component" value="Unassembled WGS sequence"/>
</dbReference>
<dbReference type="PANTHER" id="PTHR12910">
    <property type="entry name" value="NADH-UBIQUINONE OXIDOREDUCTASE SUBUNIT B17.2"/>
    <property type="match status" value="1"/>
</dbReference>
<dbReference type="InterPro" id="IPR007763">
    <property type="entry name" value="NDUFA12"/>
</dbReference>
<dbReference type="NCBIfam" id="NF006040">
    <property type="entry name" value="PRK08183.1"/>
    <property type="match status" value="1"/>
</dbReference>
<evidence type="ECO:0000313" key="3">
    <source>
        <dbReference type="Proteomes" id="UP000432089"/>
    </source>
</evidence>
<keyword evidence="2" id="KW-0830">Ubiquinone</keyword>
<protein>
    <submittedName>
        <fullName evidence="2">NADH:ubiquinone oxidoreductase subunit NDUFA12</fullName>
    </submittedName>
</protein>
<name>A0A7V7U1D3_9HYPH</name>
<dbReference type="EMBL" id="VZDO01000002">
    <property type="protein sequence ID" value="KAB0681827.1"/>
    <property type="molecule type" value="Genomic_DNA"/>
</dbReference>
<dbReference type="PANTHER" id="PTHR12910:SF2">
    <property type="entry name" value="NADH DEHYDROGENASE [UBIQUINONE] 1 ALPHA SUBCOMPLEX SUBUNIT 12"/>
    <property type="match status" value="1"/>
</dbReference>
<evidence type="ECO:0000313" key="2">
    <source>
        <dbReference type="EMBL" id="KAB0681827.1"/>
    </source>
</evidence>
<accession>A0A7V7U1D3</accession>
<proteinExistence type="predicted"/>
<keyword evidence="3" id="KW-1185">Reference proteome</keyword>
<comment type="caution">
    <text evidence="2">The sequence shown here is derived from an EMBL/GenBank/DDBJ whole genome shotgun (WGS) entry which is preliminary data.</text>
</comment>
<reference evidence="2 3" key="1">
    <citation type="submission" date="2019-09" db="EMBL/GenBank/DDBJ databases">
        <title>YIM 132180 draft genome.</title>
        <authorList>
            <person name="Zhang K."/>
        </authorList>
    </citation>
    <scope>NUCLEOTIDE SEQUENCE [LARGE SCALE GENOMIC DNA]</scope>
    <source>
        <strain evidence="2 3">YIM 132180</strain>
    </source>
</reference>
<evidence type="ECO:0000256" key="1">
    <source>
        <dbReference type="SAM" id="MobiDB-lite"/>
    </source>
</evidence>